<dbReference type="Pfam" id="PF13535">
    <property type="entry name" value="ATP-grasp_4"/>
    <property type="match status" value="1"/>
</dbReference>
<organism evidence="6 7">
    <name type="scientific">Streptomyces humidus</name>
    <dbReference type="NCBI Taxonomy" id="52259"/>
    <lineage>
        <taxon>Bacteria</taxon>
        <taxon>Bacillati</taxon>
        <taxon>Actinomycetota</taxon>
        <taxon>Actinomycetes</taxon>
        <taxon>Kitasatosporales</taxon>
        <taxon>Streptomycetaceae</taxon>
        <taxon>Streptomyces</taxon>
    </lineage>
</organism>
<dbReference type="InterPro" id="IPR011761">
    <property type="entry name" value="ATP-grasp"/>
</dbReference>
<dbReference type="GO" id="GO:0046872">
    <property type="term" value="F:metal ion binding"/>
    <property type="evidence" value="ECO:0007669"/>
    <property type="project" value="InterPro"/>
</dbReference>
<keyword evidence="7" id="KW-1185">Reference proteome</keyword>
<dbReference type="SUPFAM" id="SSF56059">
    <property type="entry name" value="Glutathione synthetase ATP-binding domain-like"/>
    <property type="match status" value="1"/>
</dbReference>
<dbReference type="InterPro" id="IPR040570">
    <property type="entry name" value="LAL_C2"/>
</dbReference>
<gene>
    <name evidence="6" type="ORF">GCM10010269_61960</name>
</gene>
<dbReference type="AlphaFoldDB" id="A0A918G2Y6"/>
<sequence length="414" mass="43143">MTPSAAPRRPVLLLLSGSRRVVDKALGLGLDVVHLQAPTMADASLDPLCLRSVRTDLLDVPGVVAVARALHEEFGFAGVCSNHEPACAAAEAVALDLGLTAPGTGVAALLRDKARTHEVLDKSPALRSPWARLTGPEDALRVAGEAGWPLILKPVDGSASLGVLKVDGPQDLDDAWQRVQDTLRNGHRYHEVLPVTGYLVEPFAAGEEFSVETFSRGGSHDVRAVVRKLVGGSFVETGHLVPADLDAGRRRAVVDRVVAFLDHVGLSEGPAHTEVIVGEAGVHLVESHARTGGDEIPALLTLVTGRDMEADMLAHACGLPLPAASPPLGAAAVKRYLLADRAGRVAAVDGAAEAAALPGVHSVRIWTGPGDTVRPATASWERLGEIVAVGPDTGAAAAAAERACRAITLRMEEQ</sequence>
<protein>
    <submittedName>
        <fullName evidence="6">Argininosuccinate lyase</fullName>
    </submittedName>
</protein>
<dbReference type="Proteomes" id="UP000606194">
    <property type="component" value="Unassembled WGS sequence"/>
</dbReference>
<reference evidence="6" key="1">
    <citation type="journal article" date="2014" name="Int. J. Syst. Evol. Microbiol.">
        <title>Complete genome sequence of Corynebacterium casei LMG S-19264T (=DSM 44701T), isolated from a smear-ripened cheese.</title>
        <authorList>
            <consortium name="US DOE Joint Genome Institute (JGI-PGF)"/>
            <person name="Walter F."/>
            <person name="Albersmeier A."/>
            <person name="Kalinowski J."/>
            <person name="Ruckert C."/>
        </authorList>
    </citation>
    <scope>NUCLEOTIDE SEQUENCE</scope>
    <source>
        <strain evidence="6">JCM 4386</strain>
    </source>
</reference>
<dbReference type="PANTHER" id="PTHR43585:SF2">
    <property type="entry name" value="ATP-GRASP ENZYME FSQD"/>
    <property type="match status" value="1"/>
</dbReference>
<dbReference type="RefSeq" id="WP_190152647.1">
    <property type="nucleotide sequence ID" value="NZ_BMTL01000030.1"/>
</dbReference>
<evidence type="ECO:0000256" key="4">
    <source>
        <dbReference type="PROSITE-ProRule" id="PRU00409"/>
    </source>
</evidence>
<evidence type="ECO:0000256" key="1">
    <source>
        <dbReference type="ARBA" id="ARBA00022598"/>
    </source>
</evidence>
<evidence type="ECO:0000256" key="3">
    <source>
        <dbReference type="ARBA" id="ARBA00022840"/>
    </source>
</evidence>
<dbReference type="Gene3D" id="3.40.50.20">
    <property type="match status" value="1"/>
</dbReference>
<dbReference type="GO" id="GO:0016829">
    <property type="term" value="F:lyase activity"/>
    <property type="evidence" value="ECO:0007669"/>
    <property type="project" value="UniProtKB-KW"/>
</dbReference>
<dbReference type="GO" id="GO:0016874">
    <property type="term" value="F:ligase activity"/>
    <property type="evidence" value="ECO:0007669"/>
    <property type="project" value="UniProtKB-KW"/>
</dbReference>
<accession>A0A918G2Y6</accession>
<evidence type="ECO:0000259" key="5">
    <source>
        <dbReference type="PROSITE" id="PS50975"/>
    </source>
</evidence>
<evidence type="ECO:0000313" key="6">
    <source>
        <dbReference type="EMBL" id="GGS14250.1"/>
    </source>
</evidence>
<dbReference type="Gene3D" id="3.30.470.20">
    <property type="entry name" value="ATP-grasp fold, B domain"/>
    <property type="match status" value="1"/>
</dbReference>
<keyword evidence="6" id="KW-0456">Lyase</keyword>
<dbReference type="Pfam" id="PF18603">
    <property type="entry name" value="LAL_C2"/>
    <property type="match status" value="1"/>
</dbReference>
<feature type="domain" description="ATP-grasp" evidence="5">
    <location>
        <begin position="117"/>
        <end position="317"/>
    </location>
</feature>
<keyword evidence="3 4" id="KW-0067">ATP-binding</keyword>
<dbReference type="EMBL" id="BMTL01000030">
    <property type="protein sequence ID" value="GGS14250.1"/>
    <property type="molecule type" value="Genomic_DNA"/>
</dbReference>
<evidence type="ECO:0000256" key="2">
    <source>
        <dbReference type="ARBA" id="ARBA00022741"/>
    </source>
</evidence>
<keyword evidence="1" id="KW-0436">Ligase</keyword>
<dbReference type="InterPro" id="IPR052032">
    <property type="entry name" value="ATP-dep_AA_Ligase"/>
</dbReference>
<dbReference type="GO" id="GO:0005524">
    <property type="term" value="F:ATP binding"/>
    <property type="evidence" value="ECO:0007669"/>
    <property type="project" value="UniProtKB-UniRule"/>
</dbReference>
<dbReference type="PROSITE" id="PS50975">
    <property type="entry name" value="ATP_GRASP"/>
    <property type="match status" value="1"/>
</dbReference>
<name>A0A918G2Y6_9ACTN</name>
<evidence type="ECO:0000313" key="7">
    <source>
        <dbReference type="Proteomes" id="UP000606194"/>
    </source>
</evidence>
<comment type="caution">
    <text evidence="6">The sequence shown here is derived from an EMBL/GenBank/DDBJ whole genome shotgun (WGS) entry which is preliminary data.</text>
</comment>
<keyword evidence="2 4" id="KW-0547">Nucleotide-binding</keyword>
<reference evidence="6" key="2">
    <citation type="submission" date="2020-09" db="EMBL/GenBank/DDBJ databases">
        <authorList>
            <person name="Sun Q."/>
            <person name="Ohkuma M."/>
        </authorList>
    </citation>
    <scope>NUCLEOTIDE SEQUENCE</scope>
    <source>
        <strain evidence="6">JCM 4386</strain>
    </source>
</reference>
<dbReference type="PANTHER" id="PTHR43585">
    <property type="entry name" value="FUMIPYRROLE BIOSYNTHESIS PROTEIN C"/>
    <property type="match status" value="1"/>
</dbReference>
<proteinExistence type="predicted"/>